<reference evidence="2 3" key="1">
    <citation type="journal article" date="2018" name="Sci. Rep.">
        <title>Comparative genomics provides insights into the lifestyle and reveals functional heterogeneity of dark septate endophytic fungi.</title>
        <authorList>
            <person name="Knapp D.G."/>
            <person name="Nemeth J.B."/>
            <person name="Barry K."/>
            <person name="Hainaut M."/>
            <person name="Henrissat B."/>
            <person name="Johnson J."/>
            <person name="Kuo A."/>
            <person name="Lim J.H.P."/>
            <person name="Lipzen A."/>
            <person name="Nolan M."/>
            <person name="Ohm R.A."/>
            <person name="Tamas L."/>
            <person name="Grigoriev I.V."/>
            <person name="Spatafora J.W."/>
            <person name="Nagy L.G."/>
            <person name="Kovacs G.M."/>
        </authorList>
    </citation>
    <scope>NUCLEOTIDE SEQUENCE [LARGE SCALE GENOMIC DNA]</scope>
    <source>
        <strain evidence="2 3">DSE2036</strain>
    </source>
</reference>
<sequence>MGYYLSIPGQFCYNLMGRFFSTPVEKRVQSYEMIPGSKPDMPVCRPLPKRNGECYYCSYASRAYRKMCNYCGPGGMGTTSKHLVVPVKKVTMRLGRSINVGRIYDSIMLSRSREQDGEFASSYNKGAEMGEREKNIRVEIFQGNRKSKTPDIVLTSADNSNPSMDTCTWNALDTETSVVRCVDMYSMERKLPKTKHGSECKCEICKETKVMNGRFKMAMGAYDDGLDGWISNRGTHGEMTQDREKSKEHNRESCNGIDDNGVRVATEGGSGQPSRVRVFSEDLSNPEDPALFFPLERTIIPKRGNSNLRETYLAQGGVFCSLEFTSSAQRK</sequence>
<dbReference type="Proteomes" id="UP000244855">
    <property type="component" value="Unassembled WGS sequence"/>
</dbReference>
<dbReference type="OrthoDB" id="10661395at2759"/>
<accession>A0A2V1DFW5</accession>
<organism evidence="2 3">
    <name type="scientific">Periconia macrospinosa</name>
    <dbReference type="NCBI Taxonomy" id="97972"/>
    <lineage>
        <taxon>Eukaryota</taxon>
        <taxon>Fungi</taxon>
        <taxon>Dikarya</taxon>
        <taxon>Ascomycota</taxon>
        <taxon>Pezizomycotina</taxon>
        <taxon>Dothideomycetes</taxon>
        <taxon>Pleosporomycetidae</taxon>
        <taxon>Pleosporales</taxon>
        <taxon>Massarineae</taxon>
        <taxon>Periconiaceae</taxon>
        <taxon>Periconia</taxon>
    </lineage>
</organism>
<protein>
    <submittedName>
        <fullName evidence="2">Uncharacterized protein</fullName>
    </submittedName>
</protein>
<feature type="compositionally biased region" description="Basic and acidic residues" evidence="1">
    <location>
        <begin position="236"/>
        <end position="252"/>
    </location>
</feature>
<proteinExistence type="predicted"/>
<keyword evidence="3" id="KW-1185">Reference proteome</keyword>
<evidence type="ECO:0000256" key="1">
    <source>
        <dbReference type="SAM" id="MobiDB-lite"/>
    </source>
</evidence>
<gene>
    <name evidence="2" type="ORF">DM02DRAFT_631490</name>
</gene>
<dbReference type="AlphaFoldDB" id="A0A2V1DFW5"/>
<name>A0A2V1DFW5_9PLEO</name>
<evidence type="ECO:0000313" key="3">
    <source>
        <dbReference type="Proteomes" id="UP000244855"/>
    </source>
</evidence>
<feature type="region of interest" description="Disordered" evidence="1">
    <location>
        <begin position="236"/>
        <end position="274"/>
    </location>
</feature>
<dbReference type="EMBL" id="KZ805448">
    <property type="protein sequence ID" value="PVH96990.1"/>
    <property type="molecule type" value="Genomic_DNA"/>
</dbReference>
<evidence type="ECO:0000313" key="2">
    <source>
        <dbReference type="EMBL" id="PVH96990.1"/>
    </source>
</evidence>